<organism evidence="3 4">
    <name type="scientific">Roseateles depolymerans</name>
    <dbReference type="NCBI Taxonomy" id="76731"/>
    <lineage>
        <taxon>Bacteria</taxon>
        <taxon>Pseudomonadati</taxon>
        <taxon>Pseudomonadota</taxon>
        <taxon>Betaproteobacteria</taxon>
        <taxon>Burkholderiales</taxon>
        <taxon>Sphaerotilaceae</taxon>
        <taxon>Roseateles</taxon>
    </lineage>
</organism>
<dbReference type="Gene3D" id="3.40.630.30">
    <property type="match status" value="1"/>
</dbReference>
<dbReference type="KEGG" id="rdp:RD2015_4346"/>
<dbReference type="OrthoDB" id="9796381at2"/>
<evidence type="ECO:0000256" key="2">
    <source>
        <dbReference type="ARBA" id="ARBA00023315"/>
    </source>
</evidence>
<protein>
    <submittedName>
        <fullName evidence="3">Putative N-acetyltransferase</fullName>
    </submittedName>
</protein>
<keyword evidence="1 3" id="KW-0808">Transferase</keyword>
<sequence length="200" mass="21534" precursor="true">MTAATSDIRLRPLTAADSLEALTALLHQSYASLAAQGWNFTAVDQPVSLTAKRVSVGQCIVAEQEHVPETVSGNAPGRWRLVGTVMVRGPYRPGVDAWSLDAPCFTEAGTAILSQLAVHPDCRGKGLGERLMDAAEDWARREGYTAVALDTAMPAMALRQRYERRGYALLGDVQWEGKTYRSVLMRKALGHAPQAGAGQA</sequence>
<dbReference type="SUPFAM" id="SSF55729">
    <property type="entry name" value="Acyl-CoA N-acyltransferases (Nat)"/>
    <property type="match status" value="1"/>
</dbReference>
<dbReference type="AlphaFoldDB" id="A0A0U3E620"/>
<dbReference type="InterPro" id="IPR016181">
    <property type="entry name" value="Acyl_CoA_acyltransferase"/>
</dbReference>
<gene>
    <name evidence="3" type="ORF">RD2015_4346</name>
</gene>
<dbReference type="Proteomes" id="UP000060699">
    <property type="component" value="Chromosome"/>
</dbReference>
<dbReference type="STRING" id="76731.RD2015_4346"/>
<dbReference type="PANTHER" id="PTHR43877">
    <property type="entry name" value="AMINOALKYLPHOSPHONATE N-ACETYLTRANSFERASE-RELATED-RELATED"/>
    <property type="match status" value="1"/>
</dbReference>
<evidence type="ECO:0000256" key="1">
    <source>
        <dbReference type="ARBA" id="ARBA00022679"/>
    </source>
</evidence>
<dbReference type="EMBL" id="CP013729">
    <property type="protein sequence ID" value="ALV08789.1"/>
    <property type="molecule type" value="Genomic_DNA"/>
</dbReference>
<dbReference type="PANTHER" id="PTHR43877:SF2">
    <property type="entry name" value="AMINOALKYLPHOSPHONATE N-ACETYLTRANSFERASE-RELATED"/>
    <property type="match status" value="1"/>
</dbReference>
<evidence type="ECO:0000313" key="3">
    <source>
        <dbReference type="EMBL" id="ALV08789.1"/>
    </source>
</evidence>
<dbReference type="Pfam" id="PF00583">
    <property type="entry name" value="Acetyltransf_1"/>
    <property type="match status" value="1"/>
</dbReference>
<dbReference type="InterPro" id="IPR000182">
    <property type="entry name" value="GNAT_dom"/>
</dbReference>
<keyword evidence="4" id="KW-1185">Reference proteome</keyword>
<dbReference type="GO" id="GO:0016747">
    <property type="term" value="F:acyltransferase activity, transferring groups other than amino-acyl groups"/>
    <property type="evidence" value="ECO:0007669"/>
    <property type="project" value="InterPro"/>
</dbReference>
<dbReference type="CDD" id="cd04301">
    <property type="entry name" value="NAT_SF"/>
    <property type="match status" value="1"/>
</dbReference>
<evidence type="ECO:0000313" key="4">
    <source>
        <dbReference type="Proteomes" id="UP000060699"/>
    </source>
</evidence>
<accession>A0A0U3E620</accession>
<proteinExistence type="predicted"/>
<reference evidence="3 4" key="1">
    <citation type="submission" date="2015-12" db="EMBL/GenBank/DDBJ databases">
        <title>Complete genome of Roseateles depolymerans KCTC 42856.</title>
        <authorList>
            <person name="Kim K.M."/>
        </authorList>
    </citation>
    <scope>NUCLEOTIDE SEQUENCE [LARGE SCALE GENOMIC DNA]</scope>
    <source>
        <strain evidence="3 4">KCTC 42856</strain>
    </source>
</reference>
<dbReference type="RefSeq" id="WP_083526116.1">
    <property type="nucleotide sequence ID" value="NZ_CP013729.1"/>
</dbReference>
<keyword evidence="2" id="KW-0012">Acyltransferase</keyword>
<name>A0A0U3E620_9BURK</name>
<dbReference type="InterPro" id="IPR050832">
    <property type="entry name" value="Bact_Acetyltransf"/>
</dbReference>
<dbReference type="PROSITE" id="PS51186">
    <property type="entry name" value="GNAT"/>
    <property type="match status" value="1"/>
</dbReference>